<evidence type="ECO:0000256" key="18">
    <source>
        <dbReference type="PIRSR" id="PIRSR601548-10"/>
    </source>
</evidence>
<dbReference type="PANTHER" id="PTHR10514">
    <property type="entry name" value="ANGIOTENSIN-CONVERTING ENZYME"/>
    <property type="match status" value="1"/>
</dbReference>
<evidence type="ECO:0000256" key="20">
    <source>
        <dbReference type="PIRSR" id="PIRSR601548-2"/>
    </source>
</evidence>
<feature type="active site" description="Proton donor 1" evidence="17">
    <location>
        <position position="1109"/>
    </location>
</feature>
<dbReference type="GO" id="GO:0005524">
    <property type="term" value="F:ATP binding"/>
    <property type="evidence" value="ECO:0007669"/>
    <property type="project" value="InterPro"/>
</dbReference>
<evidence type="ECO:0000256" key="1">
    <source>
        <dbReference type="ARBA" id="ARBA00004141"/>
    </source>
</evidence>
<feature type="binding site" evidence="20">
    <location>
        <position position="821"/>
    </location>
    <ligand>
        <name>chloride</name>
        <dbReference type="ChEBI" id="CHEBI:17996"/>
        <label>1</label>
    </ligand>
</feature>
<evidence type="ECO:0000256" key="13">
    <source>
        <dbReference type="ARBA" id="ARBA00023157"/>
    </source>
</evidence>
<dbReference type="Pfam" id="PF00005">
    <property type="entry name" value="ABC_tran"/>
    <property type="match status" value="1"/>
</dbReference>
<evidence type="ECO:0000256" key="11">
    <source>
        <dbReference type="ARBA" id="ARBA00023049"/>
    </source>
</evidence>
<dbReference type="FunFam" id="1.10.1370.30:FF:000004">
    <property type="entry name" value="Angiotensin-converting enzyme"/>
    <property type="match status" value="1"/>
</dbReference>
<accession>A0AAQ4EVK3</accession>
<evidence type="ECO:0000256" key="23">
    <source>
        <dbReference type="PIRSR" id="PIRSR601548-8"/>
    </source>
</evidence>
<evidence type="ECO:0000256" key="12">
    <source>
        <dbReference type="ARBA" id="ARBA00023136"/>
    </source>
</evidence>
<feature type="disulfide bond" evidence="22 24">
    <location>
        <begin position="948"/>
        <end position="966"/>
    </location>
</feature>
<comment type="catalytic activity">
    <reaction evidence="15">
        <text>Release of a C-terminal dipeptide, oligopeptide-|-Xaa-Yaa, when Xaa is not Pro, and Yaa is neither Asp nor Glu. Thus, conversion of angiotensin I to angiotensin II, with increase in vasoconstrictor activity, but no action on angiotensin II.</text>
        <dbReference type="EC" id="3.4.15.1"/>
    </reaction>
</comment>
<evidence type="ECO:0000256" key="16">
    <source>
        <dbReference type="ARBA" id="ARBA00039858"/>
    </source>
</evidence>
<dbReference type="Pfam" id="PF01401">
    <property type="entry name" value="Peptidase_M2"/>
    <property type="match status" value="1"/>
</dbReference>
<dbReference type="PROSITE" id="PS52011">
    <property type="entry name" value="PEPTIDASE_M2"/>
    <property type="match status" value="1"/>
</dbReference>
<dbReference type="SUPFAM" id="SSF52540">
    <property type="entry name" value="P-loop containing nucleoside triphosphate hydrolases"/>
    <property type="match status" value="1"/>
</dbReference>
<feature type="binding site" evidence="21">
    <location>
        <position position="1007"/>
    </location>
    <ligand>
        <name>Zn(2+)</name>
        <dbReference type="ChEBI" id="CHEBI:29105"/>
        <label>1</label>
        <note>catalytic</note>
    </ligand>
</feature>
<comment type="similarity">
    <text evidence="2 24 25">Belongs to the peptidase M2 family.</text>
</comment>
<keyword evidence="10 26" id="KW-1133">Transmembrane helix</keyword>
<feature type="binding site" evidence="23">
    <location>
        <position position="979"/>
    </location>
    <ligand>
        <name>Zn(2+)</name>
        <dbReference type="ChEBI" id="CHEBI:29105"/>
        <label>2</label>
        <note>catalytic</note>
    </ligand>
</feature>
<feature type="transmembrane region" description="Helical" evidence="26">
    <location>
        <begin position="222"/>
        <end position="246"/>
    </location>
</feature>
<dbReference type="InterPro" id="IPR013525">
    <property type="entry name" value="ABC2_TM"/>
</dbReference>
<feature type="transmembrane region" description="Helical" evidence="26">
    <location>
        <begin position="33"/>
        <end position="54"/>
    </location>
</feature>
<feature type="active site" description="Proton acceptor 1" evidence="17">
    <location>
        <position position="980"/>
    </location>
</feature>
<organism evidence="29 30">
    <name type="scientific">Amblyomma americanum</name>
    <name type="common">Lone star tick</name>
    <dbReference type="NCBI Taxonomy" id="6943"/>
    <lineage>
        <taxon>Eukaryota</taxon>
        <taxon>Metazoa</taxon>
        <taxon>Ecdysozoa</taxon>
        <taxon>Arthropoda</taxon>
        <taxon>Chelicerata</taxon>
        <taxon>Arachnida</taxon>
        <taxon>Acari</taxon>
        <taxon>Parasitiformes</taxon>
        <taxon>Ixodida</taxon>
        <taxon>Ixodoidea</taxon>
        <taxon>Ixodidae</taxon>
        <taxon>Amblyomminae</taxon>
        <taxon>Amblyomma</taxon>
    </lineage>
</organism>
<sequence length="1227" mass="139231">MTRICIPIQKEQTFLRSSRALFVKRFLCLRRSWGHLFLTFAAPIFSLLLIMMFIQSPMEEWHQKAVARAGGSYGEPDSNGSLTVIPLRLKEQFTGAPVFLQEPSSPSGNESRHFRVLLESDGSSTRSVREVKAELGKIAANDFSRYMRTYPFAVAYDAGVVRGIYNPTSSAALPVLINLLHTAELRASTGHAEARIDTTVAVVEPPVDIRILFQNLVHEEVVYYWALVPALSYTLAFASFVVYPVAERLSGSRQMQLMTGIPGSVFILSHFLFDFVCYVVVMAAWCIVHFVFSSYPVSTANSSKAGCDASSPFSFDGKGIGYELAYSLFQGALFFAWASMLASGFILERSDAALATIEEPAPDHNVEDEKHLVNRLRENGQFAAHALVAWNLHKSYDAQHAVRGVYLALRPCECFGLLGVNGAGKTSTFQMLAGLSAVSYGEAYTPNGALTKNPREWQSHIGYCSQAEGLLDRMNAYEQLFLIGRLRGIPEADLKAIVDSVLSVVDVKEDATEKSAVYSMEECESACDRITIMVAGRMMCLGTLQQLKDKYGGGHRIEFALDEEDEDKRSVFTQEVTKQFPGIRLATVNETAGAAPSQMALASWGLRFVWLILICAPEALDAFANKYCFEEARAKDYASYVNRTLTAAAHRAVVADWNYVTNLTEYNKNQSVVESLAVKKLEKEIWRNVTQFKWSRFKDQTTKRIFRKLSRIGTAILSAEKQDKLVNLIAEMQENHASAKVCPFRRKAAKTGKCNLSLNPEIKNILKQSRNYSELLHVWNEWRKVAGKPMRGKFLRYVKLQNEAARLNEFRDASGMWLDVYEDDCFEDKIRRLWKQLKPLYQQLHAYVRSKLRKVYGRDKIARDGPIPAHILGHIHSQTWTAIIDITQPYPNKKAINVTNAMRKKNMTVLDVFKQAENFFTSMGLPPMPETFWNRSVLTKPQGRSIVCHPSAWDFYVDKDVRIKQCTQVNMDDFLTVHHEMGHVEYFLKYAKQPISFRDGANPGFHEAIGDTIALSVSTPKHLRAVGLLKDPSDDYERDINYLFSIALDKVAIIPSTYVYDLWRWNVFKGIYQPQNYNRAWWQLLLKYQGICPGVHRSEEDFDPPAKFHLSADVPYIRYFVSTVLQFQFYKALCDEAKHVGPLYKCDFYQSKPAGKLFGRVMALGSSKPWPQALAILTRGKTRDMDAGPLLEYFEPLYKWLRERNKRRYIGWKSNDPTACPKHTGYK</sequence>
<evidence type="ECO:0000256" key="25">
    <source>
        <dbReference type="RuleBase" id="RU361144"/>
    </source>
</evidence>
<evidence type="ECO:0000256" key="15">
    <source>
        <dbReference type="ARBA" id="ARBA00036868"/>
    </source>
</evidence>
<dbReference type="PRINTS" id="PR00791">
    <property type="entry name" value="PEPDIPTASEA"/>
</dbReference>
<comment type="caution">
    <text evidence="29">The sequence shown here is derived from an EMBL/GenBank/DDBJ whole genome shotgun (WGS) entry which is preliminary data.</text>
</comment>
<dbReference type="GO" id="GO:0008241">
    <property type="term" value="F:peptidyl-dipeptidase activity"/>
    <property type="evidence" value="ECO:0007669"/>
    <property type="project" value="UniProtKB-EC"/>
</dbReference>
<evidence type="ECO:0000256" key="14">
    <source>
        <dbReference type="ARBA" id="ARBA00023180"/>
    </source>
</evidence>
<feature type="disulfide bond" evidence="22">
    <location>
        <begin position="1134"/>
        <end position="1146"/>
    </location>
</feature>
<comment type="caution">
    <text evidence="24">Lacks conserved residue(s) required for the propagation of feature annotation.</text>
</comment>
<feature type="binding site" evidence="21">
    <location>
        <position position="979"/>
    </location>
    <ligand>
        <name>Zn(2+)</name>
        <dbReference type="ChEBI" id="CHEBI:29105"/>
        <label>1</label>
        <note>catalytic</note>
    </ligand>
</feature>
<evidence type="ECO:0000256" key="22">
    <source>
        <dbReference type="PIRSR" id="PIRSR601548-4"/>
    </source>
</evidence>
<dbReference type="InterPro" id="IPR003439">
    <property type="entry name" value="ABC_transporter-like_ATP-bd"/>
</dbReference>
<feature type="binding site" evidence="21">
    <location>
        <position position="983"/>
    </location>
    <ligand>
        <name>Zn(2+)</name>
        <dbReference type="ChEBI" id="CHEBI:29105"/>
        <label>1</label>
        <note>catalytic</note>
    </ligand>
</feature>
<evidence type="ECO:0000256" key="21">
    <source>
        <dbReference type="PIRSR" id="PIRSR601548-3"/>
    </source>
</evidence>
<keyword evidence="5 26" id="KW-0812">Transmembrane</keyword>
<evidence type="ECO:0000313" key="30">
    <source>
        <dbReference type="Proteomes" id="UP001321473"/>
    </source>
</evidence>
<dbReference type="CDD" id="cd06461">
    <property type="entry name" value="M2_ACE"/>
    <property type="match status" value="1"/>
</dbReference>
<dbReference type="GO" id="GO:0004180">
    <property type="term" value="F:carboxypeptidase activity"/>
    <property type="evidence" value="ECO:0007669"/>
    <property type="project" value="UniProtKB-KW"/>
</dbReference>
<evidence type="ECO:0000256" key="8">
    <source>
        <dbReference type="ARBA" id="ARBA00022801"/>
    </source>
</evidence>
<evidence type="ECO:0000256" key="19">
    <source>
        <dbReference type="PIRSR" id="PIRSR601548-11"/>
    </source>
</evidence>
<evidence type="ECO:0000256" key="4">
    <source>
        <dbReference type="ARBA" id="ARBA00022670"/>
    </source>
</evidence>
<dbReference type="GO" id="GO:0016020">
    <property type="term" value="C:membrane"/>
    <property type="evidence" value="ECO:0007669"/>
    <property type="project" value="InterPro"/>
</dbReference>
<feature type="glycosylation site" description="N-linked (GlcNAc...) asparagine; partial" evidence="18">
    <location>
        <position position="934"/>
    </location>
</feature>
<dbReference type="Proteomes" id="UP001321473">
    <property type="component" value="Unassembled WGS sequence"/>
</dbReference>
<feature type="binding site" evidence="23">
    <location>
        <position position="983"/>
    </location>
    <ligand>
        <name>Zn(2+)</name>
        <dbReference type="ChEBI" id="CHEBI:29105"/>
        <label>2</label>
        <note>catalytic</note>
    </ligand>
</feature>
<evidence type="ECO:0000256" key="17">
    <source>
        <dbReference type="PIRSR" id="PIRSR601548-1"/>
    </source>
</evidence>
<evidence type="ECO:0000256" key="5">
    <source>
        <dbReference type="ARBA" id="ARBA00022692"/>
    </source>
</evidence>
<gene>
    <name evidence="29" type="ORF">V5799_019977</name>
</gene>
<dbReference type="SUPFAM" id="SSF55486">
    <property type="entry name" value="Metalloproteases ('zincins'), catalytic domain"/>
    <property type="match status" value="1"/>
</dbReference>
<dbReference type="Gene3D" id="1.10.1370.30">
    <property type="match status" value="1"/>
</dbReference>
<dbReference type="PANTHER" id="PTHR10514:SF27">
    <property type="entry name" value="ANGIOTENSIN-CONVERTING ENZYME"/>
    <property type="match status" value="1"/>
</dbReference>
<comment type="cofactor">
    <cofactor evidence="25">
        <name>Zn(2+)</name>
        <dbReference type="ChEBI" id="CHEBI:29105"/>
    </cofactor>
    <text evidence="25">Binds 1 zinc ion per subunit.</text>
</comment>
<keyword evidence="9 21" id="KW-0862">Zinc</keyword>
<dbReference type="GO" id="GO:0016887">
    <property type="term" value="F:ATP hydrolysis activity"/>
    <property type="evidence" value="ECO:0007669"/>
    <property type="project" value="InterPro"/>
</dbReference>
<feature type="domain" description="ABC-2 type transporter transmembrane" evidence="28">
    <location>
        <begin position="36"/>
        <end position="349"/>
    </location>
</feature>
<dbReference type="GO" id="GO:0006508">
    <property type="term" value="P:proteolysis"/>
    <property type="evidence" value="ECO:0007669"/>
    <property type="project" value="UniProtKB-KW"/>
</dbReference>
<dbReference type="EC" id="3.4.-.-" evidence="25"/>
<evidence type="ECO:0000259" key="27">
    <source>
        <dbReference type="Pfam" id="PF00005"/>
    </source>
</evidence>
<dbReference type="Pfam" id="PF12698">
    <property type="entry name" value="ABC2_membrane_3"/>
    <property type="match status" value="1"/>
</dbReference>
<keyword evidence="8 25" id="KW-0378">Hydrolase</keyword>
<feature type="domain" description="ABC transporter" evidence="27">
    <location>
        <begin position="403"/>
        <end position="514"/>
    </location>
</feature>
<feature type="active site" description="Proton acceptor 2" evidence="19">
    <location>
        <position position="980"/>
    </location>
</feature>
<feature type="binding site" evidence="23">
    <location>
        <position position="1007"/>
    </location>
    <ligand>
        <name>Zn(2+)</name>
        <dbReference type="ChEBI" id="CHEBI:29105"/>
        <label>2</label>
        <note>catalytic</note>
    </ligand>
</feature>
<evidence type="ECO:0000256" key="6">
    <source>
        <dbReference type="ARBA" id="ARBA00022723"/>
    </source>
</evidence>
<keyword evidence="3 25" id="KW-0121">Carboxypeptidase</keyword>
<dbReference type="EMBL" id="JARKHS020010481">
    <property type="protein sequence ID" value="KAK8778682.1"/>
    <property type="molecule type" value="Genomic_DNA"/>
</dbReference>
<keyword evidence="4 25" id="KW-0645">Protease</keyword>
<comment type="subcellular location">
    <subcellularLocation>
        <location evidence="1">Membrane</location>
        <topology evidence="1">Multi-pass membrane protein</topology>
    </subcellularLocation>
</comment>
<evidence type="ECO:0000256" key="9">
    <source>
        <dbReference type="ARBA" id="ARBA00022833"/>
    </source>
</evidence>
<feature type="binding site" evidence="20">
    <location>
        <position position="1118"/>
    </location>
    <ligand>
        <name>chloride</name>
        <dbReference type="ChEBI" id="CHEBI:17996"/>
        <label>1</label>
    </ligand>
</feature>
<evidence type="ECO:0000256" key="24">
    <source>
        <dbReference type="PROSITE-ProRule" id="PRU01355"/>
    </source>
</evidence>
<keyword evidence="30" id="KW-1185">Reference proteome</keyword>
<evidence type="ECO:0000256" key="3">
    <source>
        <dbReference type="ARBA" id="ARBA00022645"/>
    </source>
</evidence>
<dbReference type="InterPro" id="IPR027417">
    <property type="entry name" value="P-loop_NTPase"/>
</dbReference>
<dbReference type="AlphaFoldDB" id="A0AAQ4EVK3"/>
<dbReference type="InterPro" id="IPR001548">
    <property type="entry name" value="Peptidase_M2"/>
</dbReference>
<keyword evidence="12 26" id="KW-0472">Membrane</keyword>
<reference evidence="29 30" key="1">
    <citation type="journal article" date="2023" name="Arcadia Sci">
        <title>De novo assembly of a long-read Amblyomma americanum tick genome.</title>
        <authorList>
            <person name="Chou S."/>
            <person name="Poskanzer K.E."/>
            <person name="Rollins M."/>
            <person name="Thuy-Boun P.S."/>
        </authorList>
    </citation>
    <scope>NUCLEOTIDE SEQUENCE [LARGE SCALE GENOMIC DNA]</scope>
    <source>
        <strain evidence="29">F_SG_1</strain>
        <tissue evidence="29">Salivary glands</tissue>
    </source>
</reference>
<keyword evidence="14 18" id="KW-0325">Glycoprotein</keyword>
<evidence type="ECO:0000313" key="29">
    <source>
        <dbReference type="EMBL" id="KAK8778682.1"/>
    </source>
</evidence>
<evidence type="ECO:0000256" key="2">
    <source>
        <dbReference type="ARBA" id="ARBA00008139"/>
    </source>
</evidence>
<keyword evidence="7" id="KW-0732">Signal</keyword>
<proteinExistence type="inferred from homology"/>
<evidence type="ECO:0000259" key="28">
    <source>
        <dbReference type="Pfam" id="PF12698"/>
    </source>
</evidence>
<feature type="transmembrane region" description="Helical" evidence="26">
    <location>
        <begin position="267"/>
        <end position="292"/>
    </location>
</feature>
<name>A0AAQ4EVK3_AMBAM</name>
<keyword evidence="13 22" id="KW-1015">Disulfide bond</keyword>
<feature type="disulfide bond" evidence="22">
    <location>
        <begin position="742"/>
        <end position="754"/>
    </location>
</feature>
<feature type="active site" description="Proton donor 2" evidence="19">
    <location>
        <position position="1109"/>
    </location>
</feature>
<protein>
    <recommendedName>
        <fullName evidence="16 25">Angiotensin-converting enzyme</fullName>
        <ecNumber evidence="25">3.4.-.-</ecNumber>
    </recommendedName>
</protein>
<dbReference type="Gene3D" id="3.40.50.300">
    <property type="entry name" value="P-loop containing nucleotide triphosphate hydrolases"/>
    <property type="match status" value="1"/>
</dbReference>
<keyword evidence="6 21" id="KW-0479">Metal-binding</keyword>
<dbReference type="GO" id="GO:0008237">
    <property type="term" value="F:metallopeptidase activity"/>
    <property type="evidence" value="ECO:0007669"/>
    <property type="project" value="UniProtKB-KW"/>
</dbReference>
<keyword evidence="11 25" id="KW-0482">Metalloprotease</keyword>
<evidence type="ECO:0000256" key="7">
    <source>
        <dbReference type="ARBA" id="ARBA00022729"/>
    </source>
</evidence>
<evidence type="ECO:0000256" key="10">
    <source>
        <dbReference type="ARBA" id="ARBA00022989"/>
    </source>
</evidence>
<feature type="glycosylation site" description="N-linked (GlcNAc...) asparagine" evidence="18">
    <location>
        <position position="662"/>
    </location>
</feature>
<evidence type="ECO:0000256" key="26">
    <source>
        <dbReference type="SAM" id="Phobius"/>
    </source>
</evidence>
<dbReference type="GO" id="GO:0046872">
    <property type="term" value="F:metal ion binding"/>
    <property type="evidence" value="ECO:0007669"/>
    <property type="project" value="UniProtKB-KW"/>
</dbReference>